<accession>A0A0N8PPE2</accession>
<dbReference type="EMBL" id="LJCO01000040">
    <property type="protein sequence ID" value="KPV44077.1"/>
    <property type="molecule type" value="Genomic_DNA"/>
</dbReference>
<dbReference type="RefSeq" id="WP_054968716.1">
    <property type="nucleotide sequence ID" value="NZ_LJCO01000040.1"/>
</dbReference>
<dbReference type="OrthoDB" id="1937703at2"/>
<feature type="compositionally biased region" description="Polar residues" evidence="1">
    <location>
        <begin position="66"/>
        <end position="78"/>
    </location>
</feature>
<proteinExistence type="predicted"/>
<sequence>MSKQKISISIRDPAIYEFVKAKAERENVSAYVCDLIRRNMEQPSEEDLDKKVEEIVRRLLQNTDAVTFSPSNQPNKNSLTDEDRELLKSLF</sequence>
<gene>
    <name evidence="2" type="ORF">AN477_08330</name>
</gene>
<reference evidence="2 3" key="1">
    <citation type="submission" date="2015-09" db="EMBL/GenBank/DDBJ databases">
        <title>Draft genome sequence of Alicyclobacillus ferrooxydans DSM 22381.</title>
        <authorList>
            <person name="Hemp J."/>
        </authorList>
    </citation>
    <scope>NUCLEOTIDE SEQUENCE [LARGE SCALE GENOMIC DNA]</scope>
    <source>
        <strain evidence="2 3">TC-34</strain>
    </source>
</reference>
<feature type="compositionally biased region" description="Basic and acidic residues" evidence="1">
    <location>
        <begin position="79"/>
        <end position="91"/>
    </location>
</feature>
<comment type="caution">
    <text evidence="2">The sequence shown here is derived from an EMBL/GenBank/DDBJ whole genome shotgun (WGS) entry which is preliminary data.</text>
</comment>
<protein>
    <submittedName>
        <fullName evidence="2">Uncharacterized protein</fullName>
    </submittedName>
</protein>
<dbReference type="AlphaFoldDB" id="A0A0N8PPE2"/>
<keyword evidence="3" id="KW-1185">Reference proteome</keyword>
<name>A0A0N8PPE2_9BACL</name>
<dbReference type="Proteomes" id="UP000050482">
    <property type="component" value="Unassembled WGS sequence"/>
</dbReference>
<evidence type="ECO:0000256" key="1">
    <source>
        <dbReference type="SAM" id="MobiDB-lite"/>
    </source>
</evidence>
<organism evidence="2 3">
    <name type="scientific">Alicyclobacillus ferrooxydans</name>
    <dbReference type="NCBI Taxonomy" id="471514"/>
    <lineage>
        <taxon>Bacteria</taxon>
        <taxon>Bacillati</taxon>
        <taxon>Bacillota</taxon>
        <taxon>Bacilli</taxon>
        <taxon>Bacillales</taxon>
        <taxon>Alicyclobacillaceae</taxon>
        <taxon>Alicyclobacillus</taxon>
    </lineage>
</organism>
<feature type="region of interest" description="Disordered" evidence="1">
    <location>
        <begin position="66"/>
        <end position="91"/>
    </location>
</feature>
<evidence type="ECO:0000313" key="3">
    <source>
        <dbReference type="Proteomes" id="UP000050482"/>
    </source>
</evidence>
<evidence type="ECO:0000313" key="2">
    <source>
        <dbReference type="EMBL" id="KPV44077.1"/>
    </source>
</evidence>
<dbReference type="PATRIC" id="fig|471514.4.peg.836"/>